<dbReference type="SUPFAM" id="SSF116927">
    <property type="entry name" value="EspA/CesA-like"/>
    <property type="match status" value="1"/>
</dbReference>
<organism evidence="1 2">
    <name type="scientific">Edwardsiella anguillarum ET080813</name>
    <dbReference type="NCBI Taxonomy" id="667120"/>
    <lineage>
        <taxon>Bacteria</taxon>
        <taxon>Pseudomonadati</taxon>
        <taxon>Pseudomonadota</taxon>
        <taxon>Gammaproteobacteria</taxon>
        <taxon>Enterobacterales</taxon>
        <taxon>Hafniaceae</taxon>
        <taxon>Edwardsiella</taxon>
    </lineage>
</organism>
<gene>
    <name evidence="1" type="ORF">ETEE_1357</name>
</gene>
<accession>A0A076LIH1</accession>
<dbReference type="Proteomes" id="UP000028681">
    <property type="component" value="Chromosome"/>
</dbReference>
<dbReference type="AlphaFoldDB" id="A0A076LIH1"/>
<reference evidence="1 2" key="1">
    <citation type="journal article" date="2012" name="PLoS ONE">
        <title>Edwardsiella comparative phylogenomics reveal the new intra/inter-species taxonomic relationships, virulence evolution and niche adaptation mechanisms.</title>
        <authorList>
            <person name="Yang M."/>
            <person name="Lv Y."/>
            <person name="Xiao J."/>
            <person name="Wu H."/>
            <person name="Zheng H."/>
            <person name="Liu Q."/>
            <person name="Zhang Y."/>
            <person name="Wang Q."/>
        </authorList>
    </citation>
    <scope>NUCLEOTIDE SEQUENCE [LARGE SCALE GENOMIC DNA]</scope>
    <source>
        <strain evidence="2">080813</strain>
    </source>
</reference>
<dbReference type="RefSeq" id="WP_034165269.1">
    <property type="nucleotide sequence ID" value="NZ_CP006664.1"/>
</dbReference>
<name>A0A076LIH1_9GAMM</name>
<dbReference type="KEGG" id="ete:ETEE_1357"/>
<proteinExistence type="predicted"/>
<protein>
    <submittedName>
        <fullName evidence="1">Uncharacterized protein</fullName>
    </submittedName>
</protein>
<dbReference type="GeneID" id="33938992"/>
<dbReference type="Pfam" id="PF11439">
    <property type="entry name" value="T3SchapCesA"/>
    <property type="match status" value="1"/>
</dbReference>
<dbReference type="EMBL" id="CP006664">
    <property type="protein sequence ID" value="AIJ07811.1"/>
    <property type="molecule type" value="Genomic_DNA"/>
</dbReference>
<sequence length="104" mass="12324">MKKTDNQLIKKTVIMQKMDQEIKIINEMIKSFDHIMEHIKVLENQAKTDPQAQQKLNKLIHGYQHGEERILYERAMFNIDKLINNPSASLPNNTNKRRKIKNII</sequence>
<dbReference type="Gene3D" id="6.10.250.190">
    <property type="match status" value="1"/>
</dbReference>
<dbReference type="InterPro" id="IPR035074">
    <property type="entry name" value="EspA/CesA-like"/>
</dbReference>
<dbReference type="InterPro" id="IPR021545">
    <property type="entry name" value="CesA"/>
</dbReference>
<evidence type="ECO:0000313" key="2">
    <source>
        <dbReference type="Proteomes" id="UP000028681"/>
    </source>
</evidence>
<dbReference type="HOGENOM" id="CLU_2245693_0_0_6"/>
<evidence type="ECO:0000313" key="1">
    <source>
        <dbReference type="EMBL" id="AIJ07811.1"/>
    </source>
</evidence>